<evidence type="ECO:0000313" key="1">
    <source>
        <dbReference type="EMBL" id="KAJ8897645.1"/>
    </source>
</evidence>
<sequence length="282" mass="31338">MENRNQDGQTKNRTWVLPNAKRQIKALIVGEASNIANVGEFINPRHVQHMGRNLRSAVSAITLQGHIQVVEHAQSDTSQESLYCDSGSVALHSNKVRGQVKFDTKLWAKITIEEVSTAAKLDTGVQNNFIFFKTVNNQFQVKPTNVNVKTLDDVITPVINFLVSKRVKDNFVLKNNNVFSGLDCFRREHKNIMDEGTPCFASITKGRAKQIREKIVKEVDAQTWISNFVVTEKSNGKDSITLCYGKNPPSNDVSPACLASIGTLGCLALWNSQCNTTLLVFS</sequence>
<proteinExistence type="predicted"/>
<dbReference type="Proteomes" id="UP001159363">
    <property type="component" value="Chromosome 1"/>
</dbReference>
<accession>A0ABQ9ILS0</accession>
<dbReference type="EMBL" id="JARBHB010000001">
    <property type="protein sequence ID" value="KAJ8897645.1"/>
    <property type="molecule type" value="Genomic_DNA"/>
</dbReference>
<name>A0ABQ9ILS0_9NEOP</name>
<organism evidence="1 2">
    <name type="scientific">Dryococelus australis</name>
    <dbReference type="NCBI Taxonomy" id="614101"/>
    <lineage>
        <taxon>Eukaryota</taxon>
        <taxon>Metazoa</taxon>
        <taxon>Ecdysozoa</taxon>
        <taxon>Arthropoda</taxon>
        <taxon>Hexapoda</taxon>
        <taxon>Insecta</taxon>
        <taxon>Pterygota</taxon>
        <taxon>Neoptera</taxon>
        <taxon>Polyneoptera</taxon>
        <taxon>Phasmatodea</taxon>
        <taxon>Verophasmatodea</taxon>
        <taxon>Anareolatae</taxon>
        <taxon>Phasmatidae</taxon>
        <taxon>Eurycanthinae</taxon>
        <taxon>Dryococelus</taxon>
    </lineage>
</organism>
<keyword evidence="2" id="KW-1185">Reference proteome</keyword>
<evidence type="ECO:0000313" key="2">
    <source>
        <dbReference type="Proteomes" id="UP001159363"/>
    </source>
</evidence>
<protein>
    <submittedName>
        <fullName evidence="1">Uncharacterized protein</fullName>
    </submittedName>
</protein>
<reference evidence="1 2" key="1">
    <citation type="submission" date="2023-02" db="EMBL/GenBank/DDBJ databases">
        <title>LHISI_Scaffold_Assembly.</title>
        <authorList>
            <person name="Stuart O.P."/>
            <person name="Cleave R."/>
            <person name="Magrath M.J.L."/>
            <person name="Mikheyev A.S."/>
        </authorList>
    </citation>
    <scope>NUCLEOTIDE SEQUENCE [LARGE SCALE GENOMIC DNA]</scope>
    <source>
        <strain evidence="1">Daus_M_001</strain>
        <tissue evidence="1">Leg muscle</tissue>
    </source>
</reference>
<comment type="caution">
    <text evidence="1">The sequence shown here is derived from an EMBL/GenBank/DDBJ whole genome shotgun (WGS) entry which is preliminary data.</text>
</comment>
<gene>
    <name evidence="1" type="ORF">PR048_002994</name>
</gene>